<keyword evidence="2" id="KW-1185">Reference proteome</keyword>
<sequence length="325" mass="36474">MSKKLKRTLALKAVAYASINLDFKAKPIDVVVRDIFRLCPLVADRHYPPPNSISSNGFDDEFFYFINDMWEFDVFGNYAVIFEFCTYQPGHIPAQITAELQHERLKINMSELGGGDGGANREVVNVMRILAYGDVCVVESIRGCGGMAAVEKLLNFIMGKIEEKKYPKLYFSDFISHDLKAAIKRGGGAAGFSMKASNAIGQDMKKFRKLLGEANDNIRGASNVVVSWKGSKLNENDIVEAVEEFKTDEDLESIQIVLNNGNVINGIEKFKYKKQVDIPSTKGKHPNRDRLMQEMCLYLLELQAVDESGYRVLNDQGFINRVSSE</sequence>
<accession>A0A317MVA8</accession>
<gene>
    <name evidence="1" type="ORF">C7443_10563</name>
</gene>
<dbReference type="RefSeq" id="WP_146213278.1">
    <property type="nucleotide sequence ID" value="NZ_QGTJ01000005.1"/>
</dbReference>
<name>A0A317MVA8_9GAMM</name>
<evidence type="ECO:0000313" key="2">
    <source>
        <dbReference type="Proteomes" id="UP000246569"/>
    </source>
</evidence>
<dbReference type="EMBL" id="QGTJ01000005">
    <property type="protein sequence ID" value="PWV61635.1"/>
    <property type="molecule type" value="Genomic_DNA"/>
</dbReference>
<dbReference type="AlphaFoldDB" id="A0A317MVA8"/>
<dbReference type="Proteomes" id="UP000246569">
    <property type="component" value="Unassembled WGS sequence"/>
</dbReference>
<evidence type="ECO:0000313" key="1">
    <source>
        <dbReference type="EMBL" id="PWV61635.1"/>
    </source>
</evidence>
<comment type="caution">
    <text evidence="1">The sequence shown here is derived from an EMBL/GenBank/DDBJ whole genome shotgun (WGS) entry which is preliminary data.</text>
</comment>
<reference evidence="1 2" key="1">
    <citation type="submission" date="2018-05" db="EMBL/GenBank/DDBJ databases">
        <title>Genomic Encyclopedia of Type Strains, Phase IV (KMG-IV): sequencing the most valuable type-strain genomes for metagenomic binning, comparative biology and taxonomic classification.</title>
        <authorList>
            <person name="Goeker M."/>
        </authorList>
    </citation>
    <scope>NUCLEOTIDE SEQUENCE [LARGE SCALE GENOMIC DNA]</scope>
    <source>
        <strain evidence="1 2">DSM 23606</strain>
    </source>
</reference>
<proteinExistence type="predicted"/>
<organism evidence="1 2">
    <name type="scientific">Plasticicumulans acidivorans</name>
    <dbReference type="NCBI Taxonomy" id="886464"/>
    <lineage>
        <taxon>Bacteria</taxon>
        <taxon>Pseudomonadati</taxon>
        <taxon>Pseudomonadota</taxon>
        <taxon>Gammaproteobacteria</taxon>
        <taxon>Candidatus Competibacteraceae</taxon>
        <taxon>Plasticicumulans</taxon>
    </lineage>
</organism>
<protein>
    <submittedName>
        <fullName evidence="1">Uncharacterized protein</fullName>
    </submittedName>
</protein>